<keyword evidence="7" id="KW-0469">Meiosis</keyword>
<keyword evidence="3 14" id="KW-0378">Hydrolase</keyword>
<evidence type="ECO:0000256" key="9">
    <source>
        <dbReference type="ARBA" id="ARBA00034808"/>
    </source>
</evidence>
<dbReference type="SUPFAM" id="SSF52540">
    <property type="entry name" value="P-loop containing nucleoside triphosphate hydrolases"/>
    <property type="match status" value="2"/>
</dbReference>
<evidence type="ECO:0000256" key="7">
    <source>
        <dbReference type="ARBA" id="ARBA00023254"/>
    </source>
</evidence>
<organism evidence="14 15">
    <name type="scientific">Fistulina hepatica ATCC 64428</name>
    <dbReference type="NCBI Taxonomy" id="1128425"/>
    <lineage>
        <taxon>Eukaryota</taxon>
        <taxon>Fungi</taxon>
        <taxon>Dikarya</taxon>
        <taxon>Basidiomycota</taxon>
        <taxon>Agaricomycotina</taxon>
        <taxon>Agaricomycetes</taxon>
        <taxon>Agaricomycetidae</taxon>
        <taxon>Agaricales</taxon>
        <taxon>Fistulinaceae</taxon>
        <taxon>Fistulina</taxon>
    </lineage>
</organism>
<dbReference type="GO" id="GO:0016787">
    <property type="term" value="F:hydrolase activity"/>
    <property type="evidence" value="ECO:0007669"/>
    <property type="project" value="UniProtKB-KW"/>
</dbReference>
<dbReference type="Pfam" id="PF00270">
    <property type="entry name" value="DEAD"/>
    <property type="match status" value="1"/>
</dbReference>
<dbReference type="InterPro" id="IPR004179">
    <property type="entry name" value="Sec63-dom"/>
</dbReference>
<keyword evidence="4" id="KW-0347">Helicase</keyword>
<name>A0A0D6ZZF7_9AGAR</name>
<dbReference type="InterPro" id="IPR027417">
    <property type="entry name" value="P-loop_NTPase"/>
</dbReference>
<feature type="region of interest" description="Disordered" evidence="11">
    <location>
        <begin position="1"/>
        <end position="26"/>
    </location>
</feature>
<evidence type="ECO:0000256" key="10">
    <source>
        <dbReference type="ARBA" id="ARBA00048988"/>
    </source>
</evidence>
<keyword evidence="15" id="KW-1185">Reference proteome</keyword>
<dbReference type="EC" id="5.6.2.4" evidence="9"/>
<evidence type="ECO:0000256" key="5">
    <source>
        <dbReference type="ARBA" id="ARBA00022840"/>
    </source>
</evidence>
<comment type="catalytic activity">
    <reaction evidence="10">
        <text>ATP + H2O = ADP + phosphate + H(+)</text>
        <dbReference type="Rhea" id="RHEA:13065"/>
        <dbReference type="ChEBI" id="CHEBI:15377"/>
        <dbReference type="ChEBI" id="CHEBI:15378"/>
        <dbReference type="ChEBI" id="CHEBI:30616"/>
        <dbReference type="ChEBI" id="CHEBI:43474"/>
        <dbReference type="ChEBI" id="CHEBI:456216"/>
        <dbReference type="EC" id="5.6.2.4"/>
    </reaction>
</comment>
<dbReference type="GO" id="GO:0003676">
    <property type="term" value="F:nucleic acid binding"/>
    <property type="evidence" value="ECO:0007669"/>
    <property type="project" value="InterPro"/>
</dbReference>
<dbReference type="CDD" id="cd18795">
    <property type="entry name" value="SF2_C_Ski2"/>
    <property type="match status" value="1"/>
</dbReference>
<comment type="similarity">
    <text evidence="1">Belongs to the helicase family. SKI2 subfamily.</text>
</comment>
<feature type="compositionally biased region" description="Low complexity" evidence="11">
    <location>
        <begin position="969"/>
        <end position="987"/>
    </location>
</feature>
<dbReference type="Proteomes" id="UP000054144">
    <property type="component" value="Unassembled WGS sequence"/>
</dbReference>
<evidence type="ECO:0000256" key="3">
    <source>
        <dbReference type="ARBA" id="ARBA00022801"/>
    </source>
</evidence>
<feature type="region of interest" description="Disordered" evidence="11">
    <location>
        <begin position="1122"/>
        <end position="1166"/>
    </location>
</feature>
<feature type="domain" description="Helicase C-terminal" evidence="13">
    <location>
        <begin position="294"/>
        <end position="483"/>
    </location>
</feature>
<keyword evidence="5" id="KW-0067">ATP-binding</keyword>
<dbReference type="SMART" id="SM00487">
    <property type="entry name" value="DEXDc"/>
    <property type="match status" value="1"/>
</dbReference>
<dbReference type="FunFam" id="1.10.10.10:FF:000012">
    <property type="entry name" value="U5 small nuclear ribonucleoprotein helicase"/>
    <property type="match status" value="1"/>
</dbReference>
<dbReference type="SMART" id="SM00490">
    <property type="entry name" value="HELICc"/>
    <property type="match status" value="1"/>
</dbReference>
<evidence type="ECO:0000259" key="12">
    <source>
        <dbReference type="PROSITE" id="PS51192"/>
    </source>
</evidence>
<dbReference type="Gene3D" id="3.40.50.300">
    <property type="entry name" value="P-loop containing nucleotide triphosphate hydrolases"/>
    <property type="match status" value="2"/>
</dbReference>
<dbReference type="InterPro" id="IPR036390">
    <property type="entry name" value="WH_DNA-bd_sf"/>
</dbReference>
<evidence type="ECO:0000313" key="15">
    <source>
        <dbReference type="Proteomes" id="UP000054144"/>
    </source>
</evidence>
<evidence type="ECO:0000313" key="14">
    <source>
        <dbReference type="EMBL" id="KIY42928.1"/>
    </source>
</evidence>
<dbReference type="AlphaFoldDB" id="A0A0D6ZZF7"/>
<dbReference type="InterPro" id="IPR014001">
    <property type="entry name" value="Helicase_ATP-bd"/>
</dbReference>
<dbReference type="PROSITE" id="PS51192">
    <property type="entry name" value="HELICASE_ATP_BIND_1"/>
    <property type="match status" value="1"/>
</dbReference>
<dbReference type="SUPFAM" id="SSF46785">
    <property type="entry name" value="Winged helix' DNA-binding domain"/>
    <property type="match status" value="1"/>
</dbReference>
<accession>A0A0D6ZZF7</accession>
<dbReference type="PROSITE" id="PS51194">
    <property type="entry name" value="HELICASE_CTER"/>
    <property type="match status" value="1"/>
</dbReference>
<dbReference type="Pfam" id="PF02889">
    <property type="entry name" value="Sec63"/>
    <property type="match status" value="1"/>
</dbReference>
<sequence>MSNSSANQHVLNGRGQGHTPSASRTRLRPVSDLPDVYRSMFKFGVFNAVQSTCFELILETDENVVISGTVYPLNSFYVRGLIIPAAPTGSGKTVLFELAVIRMLCASRESGQQVKSVYIAPTKALCSERFRDWSAKFEPMGIKCCELTGDTVTFGKGAWSDAKHASVMYGEKWDSLTRNWQQHGSILSQIRLSLIDEVHILNESRGSTLEVVVSRMKARGTKVRFVMVSATVPNIRDIASWVGRSRSRDLPATVFEFGEEFRPCKLTRHVVGIPRQKHQNDFQFARVLDYRLFETLQMYSQNKPILIFVPTRKGVFSTAEQLMKDYRDAETKKKQLPWTKPGRMSLNFRDKRAAELAEYGVGMHHAGLAIDDRRMIEDLFLKKHLRVVVATSTLAVGVNLPAHTVVVKGVHIFQNNSSVEYSDLDLIQMLGRAGRPQFADKDGVAIILCESELEGKYRSLIKGTTVIESSLHVNICEHINSEIGLGTITTVGTAKEWLRSSFLFQRVRQNPEHYAINKGESQTWEECIDDLVLKSIAELKNNKLITYENGNGGDFGELKSTEYGDIMSKLYIKQSTMALILALPKKVVMRDVVFNKLRRHNDIRYEVKKVEKTSDKVFLLIQAVLGGISLNSPDYRSGDSQPSLEAFAIWKHVIRVARAVIEVAIVRKRGAQLKYGLDALRCLTAKAWEDRPVVLRQLSQIGEKSKRYMGRRLQVLAEHGINSLQSLRKQNPLRIELLLNRKPPFGHEIIASLNEMPQYALKLKEIEVTASDGKKPVQVELNIECGLLVPRTKSNNKSPRSFDMTAILTLTSDMDFIDFRRISTRQLAEKKSYDLEFELSKPSQSVVVYITSERDLEGLEEMEGFWLSEEDFEDDELPSSAPPVKALLDCSTNGSYEVSTIPRNKVLSAAPNKASFEGHHPVRQIFCRCNHTCKDKTKCRHLCCRDGLDEPPHKRPSAAKKDGPDRAAKQSTPSTTKKNTSSSTKKSIPVKNKIRPPDRRLAELERLHEKAGVSSNLKLPEGKRIKLAHSGVKRKLDFDVHWSDLNNDGGQADDSGHNLKELQDDDDEFPEPLDILNAISKKTKQPLSSETTNYSDSEFDALIRDAPDELLESGDLISCDKKVTASTRTGKRKRPLRQNDSPRHVKPKLEPIDVIEMSDSSLSSPAVEEPEVTANKISLCFCLFSV</sequence>
<dbReference type="Gene3D" id="1.10.10.10">
    <property type="entry name" value="Winged helix-like DNA-binding domain superfamily/Winged helix DNA-binding domain"/>
    <property type="match status" value="1"/>
</dbReference>
<evidence type="ECO:0000259" key="13">
    <source>
        <dbReference type="PROSITE" id="PS51194"/>
    </source>
</evidence>
<keyword evidence="2" id="KW-0547">Nucleotide-binding</keyword>
<reference evidence="14 15" key="1">
    <citation type="journal article" date="2015" name="Fungal Genet. Biol.">
        <title>Evolution of novel wood decay mechanisms in Agaricales revealed by the genome sequences of Fistulina hepatica and Cylindrobasidium torrendii.</title>
        <authorList>
            <person name="Floudas D."/>
            <person name="Held B.W."/>
            <person name="Riley R."/>
            <person name="Nagy L.G."/>
            <person name="Koehler G."/>
            <person name="Ransdell A.S."/>
            <person name="Younus H."/>
            <person name="Chow J."/>
            <person name="Chiniquy J."/>
            <person name="Lipzen A."/>
            <person name="Tritt A."/>
            <person name="Sun H."/>
            <person name="Haridas S."/>
            <person name="LaButti K."/>
            <person name="Ohm R.A."/>
            <person name="Kues U."/>
            <person name="Blanchette R.A."/>
            <person name="Grigoriev I.V."/>
            <person name="Minto R.E."/>
            <person name="Hibbett D.S."/>
        </authorList>
    </citation>
    <scope>NUCLEOTIDE SEQUENCE [LARGE SCALE GENOMIC DNA]</scope>
    <source>
        <strain evidence="14 15">ATCC 64428</strain>
    </source>
</reference>
<dbReference type="GO" id="GO:0051321">
    <property type="term" value="P:meiotic cell cycle"/>
    <property type="evidence" value="ECO:0007669"/>
    <property type="project" value="UniProtKB-KW"/>
</dbReference>
<dbReference type="OrthoDB" id="5575at2759"/>
<dbReference type="InterPro" id="IPR001650">
    <property type="entry name" value="Helicase_C-like"/>
</dbReference>
<dbReference type="EMBL" id="KN882150">
    <property type="protein sequence ID" value="KIY42928.1"/>
    <property type="molecule type" value="Genomic_DNA"/>
</dbReference>
<dbReference type="PANTHER" id="PTHR47835:SF3">
    <property type="entry name" value="HELICASE FOR MEIOSIS 1"/>
    <property type="match status" value="1"/>
</dbReference>
<proteinExistence type="inferred from homology"/>
<dbReference type="Gene3D" id="1.10.3380.10">
    <property type="entry name" value="Sec63 N-terminal domain-like domain"/>
    <property type="match status" value="1"/>
</dbReference>
<evidence type="ECO:0000256" key="4">
    <source>
        <dbReference type="ARBA" id="ARBA00022806"/>
    </source>
</evidence>
<dbReference type="InterPro" id="IPR052247">
    <property type="entry name" value="Meiotic_Crossover_Helicase"/>
</dbReference>
<gene>
    <name evidence="14" type="ORF">FISHEDRAFT_54489</name>
</gene>
<dbReference type="GO" id="GO:0005524">
    <property type="term" value="F:ATP binding"/>
    <property type="evidence" value="ECO:0007669"/>
    <property type="project" value="UniProtKB-KW"/>
</dbReference>
<evidence type="ECO:0000256" key="2">
    <source>
        <dbReference type="ARBA" id="ARBA00022741"/>
    </source>
</evidence>
<keyword evidence="6" id="KW-0413">Isomerase</keyword>
<dbReference type="Pfam" id="PF00271">
    <property type="entry name" value="Helicase_C"/>
    <property type="match status" value="1"/>
</dbReference>
<dbReference type="Pfam" id="PF23445">
    <property type="entry name" value="WHD_SNRNP200"/>
    <property type="match status" value="1"/>
</dbReference>
<dbReference type="GO" id="GO:0043138">
    <property type="term" value="F:3'-5' DNA helicase activity"/>
    <property type="evidence" value="ECO:0007669"/>
    <property type="project" value="UniProtKB-EC"/>
</dbReference>
<dbReference type="InterPro" id="IPR011545">
    <property type="entry name" value="DEAD/DEAH_box_helicase_dom"/>
</dbReference>
<evidence type="ECO:0000256" key="8">
    <source>
        <dbReference type="ARBA" id="ARBA00034617"/>
    </source>
</evidence>
<evidence type="ECO:0000256" key="6">
    <source>
        <dbReference type="ARBA" id="ARBA00023235"/>
    </source>
</evidence>
<comment type="catalytic activity">
    <reaction evidence="8">
        <text>Couples ATP hydrolysis with the unwinding of duplex DNA by translocating in the 3'-5' direction.</text>
        <dbReference type="EC" id="5.6.2.4"/>
    </reaction>
</comment>
<dbReference type="InterPro" id="IPR057842">
    <property type="entry name" value="WH_MER3"/>
</dbReference>
<dbReference type="SMART" id="SM00973">
    <property type="entry name" value="Sec63"/>
    <property type="match status" value="1"/>
</dbReference>
<feature type="compositionally biased region" description="Basic and acidic residues" evidence="11">
    <location>
        <begin position="950"/>
        <end position="968"/>
    </location>
</feature>
<evidence type="ECO:0000256" key="11">
    <source>
        <dbReference type="SAM" id="MobiDB-lite"/>
    </source>
</evidence>
<dbReference type="SUPFAM" id="SSF158702">
    <property type="entry name" value="Sec63 N-terminal domain-like"/>
    <property type="match status" value="1"/>
</dbReference>
<feature type="compositionally biased region" description="Basic and acidic residues" evidence="11">
    <location>
        <begin position="1140"/>
        <end position="1151"/>
    </location>
</feature>
<protein>
    <recommendedName>
        <fullName evidence="9">DNA 3'-5' helicase</fullName>
        <ecNumber evidence="9">5.6.2.4</ecNumber>
    </recommendedName>
</protein>
<feature type="region of interest" description="Disordered" evidence="11">
    <location>
        <begin position="950"/>
        <end position="998"/>
    </location>
</feature>
<feature type="compositionally biased region" description="Polar residues" evidence="11">
    <location>
        <begin position="1"/>
        <end position="10"/>
    </location>
</feature>
<dbReference type="InterPro" id="IPR036388">
    <property type="entry name" value="WH-like_DNA-bd_sf"/>
</dbReference>
<evidence type="ECO:0000256" key="1">
    <source>
        <dbReference type="ARBA" id="ARBA00010140"/>
    </source>
</evidence>
<dbReference type="PANTHER" id="PTHR47835">
    <property type="entry name" value="HFM1, ATP DEPENDENT DNA HELICASE HOMOLOG"/>
    <property type="match status" value="1"/>
</dbReference>
<feature type="domain" description="Helicase ATP-binding" evidence="12">
    <location>
        <begin position="73"/>
        <end position="250"/>
    </location>
</feature>